<dbReference type="Proteomes" id="UP001448858">
    <property type="component" value="Chromosome"/>
</dbReference>
<gene>
    <name evidence="1" type="ORF">AAE021_06470</name>
</gene>
<evidence type="ECO:0000313" key="1">
    <source>
        <dbReference type="EMBL" id="WZP17194.1"/>
    </source>
</evidence>
<organism evidence="1 2">
    <name type="scientific">Arthrobacter citreus</name>
    <dbReference type="NCBI Taxonomy" id="1670"/>
    <lineage>
        <taxon>Bacteria</taxon>
        <taxon>Bacillati</taxon>
        <taxon>Actinomycetota</taxon>
        <taxon>Actinomycetes</taxon>
        <taxon>Micrococcales</taxon>
        <taxon>Micrococcaceae</taxon>
        <taxon>Arthrobacter</taxon>
    </lineage>
</organism>
<reference evidence="1 2" key="1">
    <citation type="submission" date="2024-04" db="EMBL/GenBank/DDBJ databases">
        <title>Arthrobacter sp. from Plains bison fecal sample.</title>
        <authorList>
            <person name="Ruzzini A."/>
        </authorList>
    </citation>
    <scope>NUCLEOTIDE SEQUENCE [LARGE SCALE GENOMIC DNA]</scope>
    <source>
        <strain evidence="1 2">EINP1</strain>
    </source>
</reference>
<proteinExistence type="predicted"/>
<evidence type="ECO:0000313" key="2">
    <source>
        <dbReference type="Proteomes" id="UP001448858"/>
    </source>
</evidence>
<keyword evidence="2" id="KW-1185">Reference proteome</keyword>
<accession>A0ABZ2ZYG7</accession>
<dbReference type="RefSeq" id="WP_342024789.1">
    <property type="nucleotide sequence ID" value="NZ_CP151657.1"/>
</dbReference>
<dbReference type="EMBL" id="CP151657">
    <property type="protein sequence ID" value="WZP17194.1"/>
    <property type="molecule type" value="Genomic_DNA"/>
</dbReference>
<protein>
    <submittedName>
        <fullName evidence="1">Uncharacterized protein</fullName>
    </submittedName>
</protein>
<name>A0ABZ2ZYG7_9MICC</name>
<sequence>MEITTTLRRIEPRAAADGSQIFALATDAGLLLTEPHNLAPRRLAEVMPLNRRIRANVALTVGDTDLAVRDWRMARPSEVLPEVTLTGIDWDGRFGMPADYYDYDDAAGAAPDTRWAVVRHGPDRRFVLDPTADYRRAFAVAREHNLGDDYRADSFDDRFVVISAPLAAWNHYAANGPRTD</sequence>